<dbReference type="EMBL" id="FNZR01000006">
    <property type="protein sequence ID" value="SEL49127.1"/>
    <property type="molecule type" value="Genomic_DNA"/>
</dbReference>
<organism evidence="7 8">
    <name type="scientific">Parapedobacter koreensis</name>
    <dbReference type="NCBI Taxonomy" id="332977"/>
    <lineage>
        <taxon>Bacteria</taxon>
        <taxon>Pseudomonadati</taxon>
        <taxon>Bacteroidota</taxon>
        <taxon>Sphingobacteriia</taxon>
        <taxon>Sphingobacteriales</taxon>
        <taxon>Sphingobacteriaceae</taxon>
        <taxon>Parapedobacter</taxon>
    </lineage>
</organism>
<sequence>MTKKIIFRLFLVAGCFLGGPWGGLKEVLAQHEHHQAEATGMSPLTERDFYRIETVKMPETIIPEVGGLAQLDDGSMAFVTRRGELWLVHNPNGESPYFSLFASGLHEPLGLLYKDGAFFVAQRAELTRITDVDGDGRADRFETLSNWPLSGNYCEYNHGPVLANDGNFYVNMNLGDNGMGGNAEPFYGEMGSHAKWRGWVMQVAPDGTMKPFAAGLRSPAGLGTNAQGELFYTENQGGWVGTGYIAHVEEGDFFGHPSSLKSAGEPESNIHLTIDDIPRDNPLFHQAVKQIKGMKMPSVRIPHGIMGISTAGFVADKQGFLGDFFKDQLFVGDEGHANIVRVSLEQVNGAYQGVVFPFRKDFASGILRMEWGTDGSLFVGMSDRGWSSTGTERYGLQRLVWTGKVPFEMQSVSARSDGFEIQFTLPVDSASATDPANYQLSSFDYYYHQTYGSDVADLKESRIAGILLSADRKTVRLVLDEMREGYLYEINCDGIRQQGSGAPLLHAFGFYSLNAVPAGQVIAKDTPRLIWIPEPKVEAETPVPAISAKPATKQAVQADAAAEPRKLAKRTTQMPEWWSKGPDKTITIGTLPGLQFSVKEFDVKPGSKVKLVFNNNDDMQHNLLIVQGGATEEVGQLALKLGLTGSKLQYVPKSDKVLFHTNLLQPRSNETIYFEAPSKPGKYEYVCTYPGHFQIMKGVINVKN</sequence>
<dbReference type="InterPro" id="IPR055557">
    <property type="entry name" value="DUF7133"/>
</dbReference>
<evidence type="ECO:0000259" key="5">
    <source>
        <dbReference type="Pfam" id="PF00127"/>
    </source>
</evidence>
<keyword evidence="4" id="KW-0186">Copper</keyword>
<evidence type="ECO:0000256" key="1">
    <source>
        <dbReference type="ARBA" id="ARBA00022448"/>
    </source>
</evidence>
<evidence type="ECO:0000313" key="7">
    <source>
        <dbReference type="EMBL" id="SEL49127.1"/>
    </source>
</evidence>
<dbReference type="Proteomes" id="UP000198916">
    <property type="component" value="Unassembled WGS sequence"/>
</dbReference>
<dbReference type="PANTHER" id="PTHR33546:SF1">
    <property type="entry name" value="LARGE, MULTIFUNCTIONAL SECRETED PROTEIN"/>
    <property type="match status" value="1"/>
</dbReference>
<dbReference type="Gene3D" id="2.120.10.30">
    <property type="entry name" value="TolB, C-terminal domain"/>
    <property type="match status" value="1"/>
</dbReference>
<dbReference type="Pfam" id="PF23500">
    <property type="entry name" value="DUF7133"/>
    <property type="match status" value="1"/>
</dbReference>
<dbReference type="GO" id="GO:0005507">
    <property type="term" value="F:copper ion binding"/>
    <property type="evidence" value="ECO:0007669"/>
    <property type="project" value="InterPro"/>
</dbReference>
<dbReference type="STRING" id="332977.SAMN05421740_1068"/>
<dbReference type="OrthoDB" id="9814063at2"/>
<dbReference type="InterPro" id="IPR011042">
    <property type="entry name" value="6-blade_b-propeller_TolB-like"/>
</dbReference>
<evidence type="ECO:0000256" key="3">
    <source>
        <dbReference type="ARBA" id="ARBA00022982"/>
    </source>
</evidence>
<dbReference type="CDD" id="cd04233">
    <property type="entry name" value="Auracyanin"/>
    <property type="match status" value="1"/>
</dbReference>
<dbReference type="SUPFAM" id="SSF49503">
    <property type="entry name" value="Cupredoxins"/>
    <property type="match status" value="1"/>
</dbReference>
<evidence type="ECO:0000313" key="8">
    <source>
        <dbReference type="Proteomes" id="UP000198916"/>
    </source>
</evidence>
<protein>
    <submittedName>
        <fullName evidence="7">Copper binding protein, plastocyanin/azurin family</fullName>
    </submittedName>
</protein>
<dbReference type="Gene3D" id="2.60.40.420">
    <property type="entry name" value="Cupredoxins - blue copper proteins"/>
    <property type="match status" value="1"/>
</dbReference>
<dbReference type="SUPFAM" id="SSF50952">
    <property type="entry name" value="Soluble quinoprotein glucose dehydrogenase"/>
    <property type="match status" value="1"/>
</dbReference>
<feature type="domain" description="DUF7133" evidence="6">
    <location>
        <begin position="97"/>
        <end position="343"/>
    </location>
</feature>
<proteinExistence type="predicted"/>
<dbReference type="Pfam" id="PF00127">
    <property type="entry name" value="Copper-bind"/>
    <property type="match status" value="1"/>
</dbReference>
<keyword evidence="8" id="KW-1185">Reference proteome</keyword>
<evidence type="ECO:0000259" key="6">
    <source>
        <dbReference type="Pfam" id="PF23500"/>
    </source>
</evidence>
<name>A0A1H7QPA8_9SPHI</name>
<keyword evidence="3" id="KW-0249">Electron transport</keyword>
<dbReference type="PROSITE" id="PS00196">
    <property type="entry name" value="COPPER_BLUE"/>
    <property type="match status" value="1"/>
</dbReference>
<evidence type="ECO:0000256" key="2">
    <source>
        <dbReference type="ARBA" id="ARBA00022723"/>
    </source>
</evidence>
<dbReference type="AlphaFoldDB" id="A0A1H7QPA8"/>
<reference evidence="8" key="1">
    <citation type="submission" date="2016-10" db="EMBL/GenBank/DDBJ databases">
        <authorList>
            <person name="Varghese N."/>
            <person name="Submissions S."/>
        </authorList>
    </citation>
    <scope>NUCLEOTIDE SEQUENCE [LARGE SCALE GENOMIC DNA]</scope>
    <source>
        <strain evidence="8">Jip14</strain>
    </source>
</reference>
<dbReference type="RefSeq" id="WP_090606529.1">
    <property type="nucleotide sequence ID" value="NZ_FNZR01000006.1"/>
</dbReference>
<dbReference type="PANTHER" id="PTHR33546">
    <property type="entry name" value="LARGE, MULTIFUNCTIONAL SECRETED PROTEIN-RELATED"/>
    <property type="match status" value="1"/>
</dbReference>
<dbReference type="InterPro" id="IPR008972">
    <property type="entry name" value="Cupredoxin"/>
</dbReference>
<dbReference type="GO" id="GO:0009055">
    <property type="term" value="F:electron transfer activity"/>
    <property type="evidence" value="ECO:0007669"/>
    <property type="project" value="InterPro"/>
</dbReference>
<accession>A0A1H7QPA8</accession>
<gene>
    <name evidence="7" type="ORF">SAMN05421740_1068</name>
</gene>
<feature type="domain" description="Blue (type 1) copper" evidence="5">
    <location>
        <begin position="593"/>
        <end position="703"/>
    </location>
</feature>
<evidence type="ECO:0000256" key="4">
    <source>
        <dbReference type="ARBA" id="ARBA00023008"/>
    </source>
</evidence>
<keyword evidence="2" id="KW-0479">Metal-binding</keyword>
<keyword evidence="1" id="KW-0813">Transport</keyword>
<dbReference type="InterPro" id="IPR028871">
    <property type="entry name" value="BlueCu_1_BS"/>
</dbReference>
<dbReference type="InterPro" id="IPR000923">
    <property type="entry name" value="BlueCu_1"/>
</dbReference>
<dbReference type="InterPro" id="IPR011041">
    <property type="entry name" value="Quinoprot_gluc/sorb_DH_b-prop"/>
</dbReference>